<organism evidence="1">
    <name type="scientific">Zea mays</name>
    <name type="common">Maize</name>
    <dbReference type="NCBI Taxonomy" id="4577"/>
    <lineage>
        <taxon>Eukaryota</taxon>
        <taxon>Viridiplantae</taxon>
        <taxon>Streptophyta</taxon>
        <taxon>Embryophyta</taxon>
        <taxon>Tracheophyta</taxon>
        <taxon>Spermatophyta</taxon>
        <taxon>Magnoliopsida</taxon>
        <taxon>Liliopsida</taxon>
        <taxon>Poales</taxon>
        <taxon>Poaceae</taxon>
        <taxon>PACMAD clade</taxon>
        <taxon>Panicoideae</taxon>
        <taxon>Andropogonodae</taxon>
        <taxon>Andropogoneae</taxon>
        <taxon>Tripsacinae</taxon>
        <taxon>Zea</taxon>
    </lineage>
</organism>
<protein>
    <submittedName>
        <fullName evidence="1">Uncharacterized protein</fullName>
    </submittedName>
</protein>
<accession>C0PJW9</accession>
<name>C0PJW9_MAIZE</name>
<reference evidence="1" key="1">
    <citation type="journal article" date="2009" name="PLoS Genet.">
        <title>Sequencing, mapping, and analysis of 27,455 maize full-length cDNAs.</title>
        <authorList>
            <person name="Soderlund C."/>
            <person name="Descour A."/>
            <person name="Kudrna D."/>
            <person name="Bomhoff M."/>
            <person name="Boyd L."/>
            <person name="Currie J."/>
            <person name="Angelova A."/>
            <person name="Collura K."/>
            <person name="Wissotski M."/>
            <person name="Ashley E."/>
            <person name="Morrow D."/>
            <person name="Fernandes J."/>
            <person name="Walbot V."/>
            <person name="Yu Y."/>
        </authorList>
    </citation>
    <scope>NUCLEOTIDE SEQUENCE</scope>
    <source>
        <strain evidence="1">B73</strain>
    </source>
</reference>
<dbReference type="AlphaFoldDB" id="C0PJW9"/>
<sequence>MLPLLLHPHLALQPWAPPTMVLASSSRSYLQRWLPSPPRGVFSVAAPCVITLASALDYSAMEVAAPSFPDLPPSVQSSASLLLSLPWTPPLPQLTPSSRHGARPCPNSVASVSPSLCWWLASHLPCVGRLPLRSRRWRSSLLQLVLMAMPLFPRSELAQLPSHLCSPLSVSVRAAARRGRPMSSTRTRCLMGGLNWSSLFSIRDPQVFAQR</sequence>
<dbReference type="EMBL" id="BT068588">
    <property type="protein sequence ID" value="ACN35485.1"/>
    <property type="molecule type" value="mRNA"/>
</dbReference>
<proteinExistence type="evidence at transcript level"/>
<evidence type="ECO:0000313" key="1">
    <source>
        <dbReference type="EMBL" id="ACN35485.1"/>
    </source>
</evidence>